<dbReference type="Gene3D" id="3.90.470.20">
    <property type="entry name" value="4'-phosphopantetheinyl transferase domain"/>
    <property type="match status" value="2"/>
</dbReference>
<accession>A0A1H7JKF9</accession>
<feature type="domain" description="4'-phosphopantetheinyl transferase" evidence="2">
    <location>
        <begin position="70"/>
        <end position="132"/>
    </location>
</feature>
<name>A0A1H7JKF9_STRJI</name>
<dbReference type="AlphaFoldDB" id="A0A1H7JKF9"/>
<sequence>MTAARVELWHLGPGADVRPVLARRVGADPSALAWDLGPHGKPGPVEPGGLHWNLSHSGEHTLLALSPDGPVGVDIQRVRERPDPLAAARRFLPAAESERIARAADPREAYHRALCRREAWAKADGRRLLDVLRLTPRGVLDLDAPPGYVAALAVTGGRAPLLRHVSKGSP</sequence>
<dbReference type="Pfam" id="PF01648">
    <property type="entry name" value="ACPS"/>
    <property type="match status" value="1"/>
</dbReference>
<keyword evidence="1 3" id="KW-0808">Transferase</keyword>
<dbReference type="GO" id="GO:0008897">
    <property type="term" value="F:holo-[acyl-carrier-protein] synthase activity"/>
    <property type="evidence" value="ECO:0007669"/>
    <property type="project" value="InterPro"/>
</dbReference>
<dbReference type="SUPFAM" id="SSF56214">
    <property type="entry name" value="4'-phosphopantetheinyl transferase"/>
    <property type="match status" value="2"/>
</dbReference>
<dbReference type="Proteomes" id="UP000183015">
    <property type="component" value="Unassembled WGS sequence"/>
</dbReference>
<evidence type="ECO:0000256" key="1">
    <source>
        <dbReference type="ARBA" id="ARBA00022679"/>
    </source>
</evidence>
<dbReference type="GO" id="GO:0000287">
    <property type="term" value="F:magnesium ion binding"/>
    <property type="evidence" value="ECO:0007669"/>
    <property type="project" value="InterPro"/>
</dbReference>
<evidence type="ECO:0000313" key="4">
    <source>
        <dbReference type="Proteomes" id="UP000183015"/>
    </source>
</evidence>
<dbReference type="InterPro" id="IPR008278">
    <property type="entry name" value="4-PPantetheinyl_Trfase_dom"/>
</dbReference>
<gene>
    <name evidence="3" type="ORF">SAMN05414137_103309</name>
</gene>
<keyword evidence="4" id="KW-1185">Reference proteome</keyword>
<proteinExistence type="predicted"/>
<dbReference type="eggNOG" id="COG2091">
    <property type="taxonomic scope" value="Bacteria"/>
</dbReference>
<dbReference type="InterPro" id="IPR037143">
    <property type="entry name" value="4-PPantetheinyl_Trfase_dom_sf"/>
</dbReference>
<evidence type="ECO:0000313" key="3">
    <source>
        <dbReference type="EMBL" id="SEK74347.1"/>
    </source>
</evidence>
<evidence type="ECO:0000259" key="2">
    <source>
        <dbReference type="Pfam" id="PF01648"/>
    </source>
</evidence>
<dbReference type="STRING" id="235985.SAMN05414137_103309"/>
<dbReference type="RefSeq" id="WP_052439159.1">
    <property type="nucleotide sequence ID" value="NZ_BBPN01000034.1"/>
</dbReference>
<reference evidence="4" key="1">
    <citation type="submission" date="2016-10" db="EMBL/GenBank/DDBJ databases">
        <authorList>
            <person name="Varghese N."/>
        </authorList>
    </citation>
    <scope>NUCLEOTIDE SEQUENCE [LARGE SCALE GENOMIC DNA]</scope>
    <source>
        <strain evidence="4">DSM 45096 / BCRC 16803 / CGMCC 4.1857 / CIP 109030 / JCM 12277 / KCTC 19219 / NBRC 100920 / 33214</strain>
    </source>
</reference>
<dbReference type="OrthoDB" id="190168at2"/>
<dbReference type="EMBL" id="FOAZ01000003">
    <property type="protein sequence ID" value="SEK74347.1"/>
    <property type="molecule type" value="Genomic_DNA"/>
</dbReference>
<protein>
    <submittedName>
        <fullName evidence="3">4'-phosphopantetheinyl transferase</fullName>
    </submittedName>
</protein>
<organism evidence="3 4">
    <name type="scientific">Streptacidiphilus jiangxiensis</name>
    <dbReference type="NCBI Taxonomy" id="235985"/>
    <lineage>
        <taxon>Bacteria</taxon>
        <taxon>Bacillati</taxon>
        <taxon>Actinomycetota</taxon>
        <taxon>Actinomycetes</taxon>
        <taxon>Kitasatosporales</taxon>
        <taxon>Streptomycetaceae</taxon>
        <taxon>Streptacidiphilus</taxon>
    </lineage>
</organism>